<proteinExistence type="predicted"/>
<reference evidence="1 2" key="1">
    <citation type="submission" date="2021-06" db="EMBL/GenBank/DDBJ databases">
        <title>Caerostris extrusa draft genome.</title>
        <authorList>
            <person name="Kono N."/>
            <person name="Arakawa K."/>
        </authorList>
    </citation>
    <scope>NUCLEOTIDE SEQUENCE [LARGE SCALE GENOMIC DNA]</scope>
</reference>
<evidence type="ECO:0000313" key="1">
    <source>
        <dbReference type="EMBL" id="GIY18650.1"/>
    </source>
</evidence>
<name>A0AAV4REM6_CAEEX</name>
<keyword evidence="2" id="KW-1185">Reference proteome</keyword>
<accession>A0AAV4REM6</accession>
<sequence>MSNPAVDHCYPTFLCIPKRNVDSGSRKLHDFLCQEGLSCPDGRDTWQRKAFPTLRKGEKQLKETREVKLVQKDMTRRS</sequence>
<dbReference type="Proteomes" id="UP001054945">
    <property type="component" value="Unassembled WGS sequence"/>
</dbReference>
<protein>
    <submittedName>
        <fullName evidence="1">Uncharacterized protein</fullName>
    </submittedName>
</protein>
<dbReference type="EMBL" id="BPLR01007656">
    <property type="protein sequence ID" value="GIY18650.1"/>
    <property type="molecule type" value="Genomic_DNA"/>
</dbReference>
<evidence type="ECO:0000313" key="2">
    <source>
        <dbReference type="Proteomes" id="UP001054945"/>
    </source>
</evidence>
<gene>
    <name evidence="1" type="ORF">CEXT_798201</name>
</gene>
<dbReference type="AlphaFoldDB" id="A0AAV4REM6"/>
<comment type="caution">
    <text evidence="1">The sequence shown here is derived from an EMBL/GenBank/DDBJ whole genome shotgun (WGS) entry which is preliminary data.</text>
</comment>
<organism evidence="1 2">
    <name type="scientific">Caerostris extrusa</name>
    <name type="common">Bark spider</name>
    <name type="synonym">Caerostris bankana</name>
    <dbReference type="NCBI Taxonomy" id="172846"/>
    <lineage>
        <taxon>Eukaryota</taxon>
        <taxon>Metazoa</taxon>
        <taxon>Ecdysozoa</taxon>
        <taxon>Arthropoda</taxon>
        <taxon>Chelicerata</taxon>
        <taxon>Arachnida</taxon>
        <taxon>Araneae</taxon>
        <taxon>Araneomorphae</taxon>
        <taxon>Entelegynae</taxon>
        <taxon>Araneoidea</taxon>
        <taxon>Araneidae</taxon>
        <taxon>Caerostris</taxon>
    </lineage>
</organism>